<dbReference type="RefSeq" id="XP_040776677.1">
    <property type="nucleotide sequence ID" value="XM_040925146.1"/>
</dbReference>
<feature type="region of interest" description="Disordered" evidence="1">
    <location>
        <begin position="30"/>
        <end position="54"/>
    </location>
</feature>
<sequence>MGSTSTTGGAQYLSFDIASSLPEPLTNFAPLSSVHSKEGSRHNNYLPQHRPNIPVPQEPQYALNLFTSTTEAQGAIRGALGLRKTQTVHQSIARMGKILDDIDNAMAPK</sequence>
<dbReference type="Proteomes" id="UP000803844">
    <property type="component" value="Unassembled WGS sequence"/>
</dbReference>
<evidence type="ECO:0000313" key="2">
    <source>
        <dbReference type="EMBL" id="KAF3765716.1"/>
    </source>
</evidence>
<evidence type="ECO:0000256" key="1">
    <source>
        <dbReference type="SAM" id="MobiDB-lite"/>
    </source>
</evidence>
<dbReference type="AlphaFoldDB" id="A0A9P4Y379"/>
<evidence type="ECO:0000313" key="3">
    <source>
        <dbReference type="Proteomes" id="UP000803844"/>
    </source>
</evidence>
<organism evidence="2 3">
    <name type="scientific">Cryphonectria parasitica (strain ATCC 38755 / EP155)</name>
    <dbReference type="NCBI Taxonomy" id="660469"/>
    <lineage>
        <taxon>Eukaryota</taxon>
        <taxon>Fungi</taxon>
        <taxon>Dikarya</taxon>
        <taxon>Ascomycota</taxon>
        <taxon>Pezizomycotina</taxon>
        <taxon>Sordariomycetes</taxon>
        <taxon>Sordariomycetidae</taxon>
        <taxon>Diaporthales</taxon>
        <taxon>Cryphonectriaceae</taxon>
        <taxon>Cryphonectria-Endothia species complex</taxon>
        <taxon>Cryphonectria</taxon>
    </lineage>
</organism>
<dbReference type="EMBL" id="MU032347">
    <property type="protein sequence ID" value="KAF3765716.1"/>
    <property type="molecule type" value="Genomic_DNA"/>
</dbReference>
<protein>
    <submittedName>
        <fullName evidence="2">Uncharacterized protein</fullName>
    </submittedName>
</protein>
<accession>A0A9P4Y379</accession>
<gene>
    <name evidence="2" type="ORF">M406DRAFT_68135</name>
</gene>
<dbReference type="GeneID" id="63842275"/>
<name>A0A9P4Y379_CRYP1</name>
<proteinExistence type="predicted"/>
<comment type="caution">
    <text evidence="2">The sequence shown here is derived from an EMBL/GenBank/DDBJ whole genome shotgun (WGS) entry which is preliminary data.</text>
</comment>
<keyword evidence="3" id="KW-1185">Reference proteome</keyword>
<reference evidence="2" key="1">
    <citation type="journal article" date="2020" name="Phytopathology">
        <title>Genome sequence of the chestnut blight fungus Cryphonectria parasitica EP155: A fundamental resource for an archetypical invasive plant pathogen.</title>
        <authorList>
            <person name="Crouch J.A."/>
            <person name="Dawe A."/>
            <person name="Aerts A."/>
            <person name="Barry K."/>
            <person name="Churchill A.C.L."/>
            <person name="Grimwood J."/>
            <person name="Hillman B."/>
            <person name="Milgroom M.G."/>
            <person name="Pangilinan J."/>
            <person name="Smith M."/>
            <person name="Salamov A."/>
            <person name="Schmutz J."/>
            <person name="Yadav J."/>
            <person name="Grigoriev I.V."/>
            <person name="Nuss D."/>
        </authorList>
    </citation>
    <scope>NUCLEOTIDE SEQUENCE</scope>
    <source>
        <strain evidence="2">EP155</strain>
    </source>
</reference>